<sequence>MANRKPIMDQIHEYKNLVANVLNQVLEANLVENKADWILDTGASKHFCSNKELFQEFHEALDGECVFMGNSTTAEVLGKGKILLKLTSGKTLALIDALYVPSLRRNLISSSL</sequence>
<protein>
    <recommendedName>
        <fullName evidence="1">Retrovirus-related Pol polyprotein from transposon TNT 1-94-like beta-barrel domain-containing protein</fullName>
    </recommendedName>
</protein>
<dbReference type="PANTHER" id="PTHR47592:SF30">
    <property type="entry name" value="CCHC-TYPE DOMAIN-CONTAINING PROTEIN"/>
    <property type="match status" value="1"/>
</dbReference>
<evidence type="ECO:0000313" key="2">
    <source>
        <dbReference type="EMBL" id="KAL0337712.1"/>
    </source>
</evidence>
<dbReference type="EMBL" id="JACGWM010000012">
    <property type="protein sequence ID" value="KAL0337712.1"/>
    <property type="molecule type" value="Genomic_DNA"/>
</dbReference>
<reference evidence="2" key="1">
    <citation type="submission" date="2020-06" db="EMBL/GenBank/DDBJ databases">
        <authorList>
            <person name="Li T."/>
            <person name="Hu X."/>
            <person name="Zhang T."/>
            <person name="Song X."/>
            <person name="Zhang H."/>
            <person name="Dai N."/>
            <person name="Sheng W."/>
            <person name="Hou X."/>
            <person name="Wei L."/>
        </authorList>
    </citation>
    <scope>NUCLEOTIDE SEQUENCE</scope>
    <source>
        <strain evidence="2">KEN8</strain>
        <tissue evidence="2">Leaf</tissue>
    </source>
</reference>
<dbReference type="Pfam" id="PF22936">
    <property type="entry name" value="Pol_BBD"/>
    <property type="match status" value="1"/>
</dbReference>
<dbReference type="InterPro" id="IPR054722">
    <property type="entry name" value="PolX-like_BBD"/>
</dbReference>
<organism evidence="2">
    <name type="scientific">Sesamum calycinum</name>
    <dbReference type="NCBI Taxonomy" id="2727403"/>
    <lineage>
        <taxon>Eukaryota</taxon>
        <taxon>Viridiplantae</taxon>
        <taxon>Streptophyta</taxon>
        <taxon>Embryophyta</taxon>
        <taxon>Tracheophyta</taxon>
        <taxon>Spermatophyta</taxon>
        <taxon>Magnoliopsida</taxon>
        <taxon>eudicotyledons</taxon>
        <taxon>Gunneridae</taxon>
        <taxon>Pentapetalae</taxon>
        <taxon>asterids</taxon>
        <taxon>lamiids</taxon>
        <taxon>Lamiales</taxon>
        <taxon>Pedaliaceae</taxon>
        <taxon>Sesamum</taxon>
    </lineage>
</organism>
<proteinExistence type="predicted"/>
<dbReference type="PANTHER" id="PTHR47592">
    <property type="entry name" value="PBF68 PROTEIN"/>
    <property type="match status" value="1"/>
</dbReference>
<feature type="domain" description="Retrovirus-related Pol polyprotein from transposon TNT 1-94-like beta-barrel" evidence="1">
    <location>
        <begin position="37"/>
        <end position="110"/>
    </location>
</feature>
<gene>
    <name evidence="2" type="ORF">Scaly_2046300</name>
</gene>
<comment type="caution">
    <text evidence="2">The sequence shown here is derived from an EMBL/GenBank/DDBJ whole genome shotgun (WGS) entry which is preliminary data.</text>
</comment>
<evidence type="ECO:0000259" key="1">
    <source>
        <dbReference type="Pfam" id="PF22936"/>
    </source>
</evidence>
<dbReference type="AlphaFoldDB" id="A0AAW2N132"/>
<name>A0AAW2N132_9LAMI</name>
<reference evidence="2" key="2">
    <citation type="journal article" date="2024" name="Plant">
        <title>Genomic evolution and insights into agronomic trait innovations of Sesamum species.</title>
        <authorList>
            <person name="Miao H."/>
            <person name="Wang L."/>
            <person name="Qu L."/>
            <person name="Liu H."/>
            <person name="Sun Y."/>
            <person name="Le M."/>
            <person name="Wang Q."/>
            <person name="Wei S."/>
            <person name="Zheng Y."/>
            <person name="Lin W."/>
            <person name="Duan Y."/>
            <person name="Cao H."/>
            <person name="Xiong S."/>
            <person name="Wang X."/>
            <person name="Wei L."/>
            <person name="Li C."/>
            <person name="Ma Q."/>
            <person name="Ju M."/>
            <person name="Zhao R."/>
            <person name="Li G."/>
            <person name="Mu C."/>
            <person name="Tian Q."/>
            <person name="Mei H."/>
            <person name="Zhang T."/>
            <person name="Gao T."/>
            <person name="Zhang H."/>
        </authorList>
    </citation>
    <scope>NUCLEOTIDE SEQUENCE</scope>
    <source>
        <strain evidence="2">KEN8</strain>
    </source>
</reference>
<accession>A0AAW2N132</accession>